<reference evidence="1" key="1">
    <citation type="submission" date="2022-10" db="EMBL/GenBank/DDBJ databases">
        <title>Tapping the CABI collections for fungal endophytes: first genome assemblies for Collariella, Neodidymelliopsis, Ascochyta clinopodiicola, Didymella pomorum, Didymosphaeria variabile, Neocosmospora piperis and Neocucurbitaria cava.</title>
        <authorList>
            <person name="Hill R."/>
        </authorList>
    </citation>
    <scope>NUCLEOTIDE SEQUENCE</scope>
    <source>
        <strain evidence="1">IMI 366586</strain>
    </source>
</reference>
<comment type="caution">
    <text evidence="1">The sequence shown here is derived from an EMBL/GenBank/DDBJ whole genome shotgun (WGS) entry which is preliminary data.</text>
</comment>
<evidence type="ECO:0000313" key="1">
    <source>
        <dbReference type="EMBL" id="KAJ4308273.1"/>
    </source>
</evidence>
<organism evidence="1 2">
    <name type="scientific">Fusarium piperis</name>
    <dbReference type="NCBI Taxonomy" id="1435070"/>
    <lineage>
        <taxon>Eukaryota</taxon>
        <taxon>Fungi</taxon>
        <taxon>Dikarya</taxon>
        <taxon>Ascomycota</taxon>
        <taxon>Pezizomycotina</taxon>
        <taxon>Sordariomycetes</taxon>
        <taxon>Hypocreomycetidae</taxon>
        <taxon>Hypocreales</taxon>
        <taxon>Nectriaceae</taxon>
        <taxon>Fusarium</taxon>
        <taxon>Fusarium solani species complex</taxon>
    </lineage>
</organism>
<dbReference type="AlphaFoldDB" id="A0A9W8TAQ0"/>
<name>A0A9W8TAQ0_9HYPO</name>
<dbReference type="EMBL" id="JAPEUR010000551">
    <property type="protein sequence ID" value="KAJ4308273.1"/>
    <property type="molecule type" value="Genomic_DNA"/>
</dbReference>
<gene>
    <name evidence="1" type="ORF">N0V84_012194</name>
</gene>
<accession>A0A9W8TAQ0</accession>
<protein>
    <recommendedName>
        <fullName evidence="3">Aminoglycoside phosphotransferase domain-containing protein</fullName>
    </recommendedName>
</protein>
<evidence type="ECO:0008006" key="3">
    <source>
        <dbReference type="Google" id="ProtNLM"/>
    </source>
</evidence>
<sequence>MGTQLYPTDLPQYVHFHRTFRQVNERTWIVGGRLLISLLDSAHDVTSWPVGQGVVGWYHASEAPNPRPRSSPIRDGSRFKLLRHWQEEGAMWQIGQCVLRVQLRVGVRDTKEADTLRALQGRMLSLQVPVVYADFEFDGYEYIIYEKPPGVPLNKVWSSLDTDEKNSCAQQVARFCRELAAFERDRVEGVGGVNGSYMRDAALLHYHWQPDNTPQTMFQNCVDMGLDCSRLVFTHNFLFPHNVIFNCAPGANDGRVVGVEDWTHAGFVPEGWIRAGFVLYDDNDLGDGEWQRMIHSALSDEEFSFPDGEALMAWKEEREGESSIFQSQYWATMGRERRLNAERLILDATKPSENPGISSDWDNVQPEGNPHMTFPVTFRMALGSFYYPRQ</sequence>
<dbReference type="PANTHER" id="PTHR21310:SF58">
    <property type="entry name" value="AMINOGLYCOSIDE PHOSPHOTRANSFERASE DOMAIN-CONTAINING PROTEIN"/>
    <property type="match status" value="1"/>
</dbReference>
<evidence type="ECO:0000313" key="2">
    <source>
        <dbReference type="Proteomes" id="UP001140502"/>
    </source>
</evidence>
<keyword evidence="2" id="KW-1185">Reference proteome</keyword>
<dbReference type="PANTHER" id="PTHR21310">
    <property type="entry name" value="AMINOGLYCOSIDE PHOSPHOTRANSFERASE-RELATED-RELATED"/>
    <property type="match status" value="1"/>
</dbReference>
<dbReference type="SUPFAM" id="SSF56112">
    <property type="entry name" value="Protein kinase-like (PK-like)"/>
    <property type="match status" value="1"/>
</dbReference>
<dbReference type="InterPro" id="IPR051678">
    <property type="entry name" value="AGP_Transferase"/>
</dbReference>
<dbReference type="OrthoDB" id="5404599at2759"/>
<dbReference type="CDD" id="cd05120">
    <property type="entry name" value="APH_ChoK_like"/>
    <property type="match status" value="1"/>
</dbReference>
<dbReference type="InterPro" id="IPR011009">
    <property type="entry name" value="Kinase-like_dom_sf"/>
</dbReference>
<dbReference type="Proteomes" id="UP001140502">
    <property type="component" value="Unassembled WGS sequence"/>
</dbReference>
<proteinExistence type="predicted"/>